<evidence type="ECO:0000256" key="1">
    <source>
        <dbReference type="ARBA" id="ARBA00001554"/>
    </source>
</evidence>
<dbReference type="RefSeq" id="WP_127827145.1">
    <property type="nucleotide sequence ID" value="NZ_RZYA01000002.1"/>
</dbReference>
<keyword evidence="5" id="KW-0456">Lyase</keyword>
<dbReference type="Gene3D" id="3.30.1360.20">
    <property type="entry name" value="Transcriptional coactivator/pterin dehydratase"/>
    <property type="match status" value="1"/>
</dbReference>
<evidence type="ECO:0000256" key="4">
    <source>
        <dbReference type="ARBA" id="ARBA00021735"/>
    </source>
</evidence>
<sequence>MVATRLDESQIEQRMSGADMADWHRTGDVLRRSIEVYDFSTAVNVVHDIVYHVKTLDRHPEVHIRGNQVSFVIRSDGGLTDTDLELAHRIERAAGSHVRGYA</sequence>
<dbReference type="EMBL" id="RZYA01000002">
    <property type="protein sequence ID" value="RVU27990.1"/>
    <property type="molecule type" value="Genomic_DNA"/>
</dbReference>
<dbReference type="InterPro" id="IPR001533">
    <property type="entry name" value="Pterin_deHydtase"/>
</dbReference>
<dbReference type="Proteomes" id="UP000283128">
    <property type="component" value="Unassembled WGS sequence"/>
</dbReference>
<dbReference type="InterPro" id="IPR036428">
    <property type="entry name" value="PCD_sf"/>
</dbReference>
<evidence type="ECO:0000256" key="3">
    <source>
        <dbReference type="ARBA" id="ARBA00013252"/>
    </source>
</evidence>
<accession>A0A3S2Z3T9</accession>
<evidence type="ECO:0000313" key="7">
    <source>
        <dbReference type="Proteomes" id="UP000283128"/>
    </source>
</evidence>
<evidence type="ECO:0000256" key="5">
    <source>
        <dbReference type="ARBA" id="ARBA00023239"/>
    </source>
</evidence>
<proteinExistence type="inferred from homology"/>
<keyword evidence="7" id="KW-1185">Reference proteome</keyword>
<reference evidence="6 7" key="1">
    <citation type="submission" date="2019-01" db="EMBL/GenBank/DDBJ databases">
        <title>Genome sequences of Streptomyces and Rhizobium isolates collected from root and soil.</title>
        <authorList>
            <person name="Chhettri S."/>
            <person name="Sevigny J.L."/>
            <person name="Sen A."/>
            <person name="Ennis N."/>
            <person name="Tisa L."/>
        </authorList>
    </citation>
    <scope>NUCLEOTIDE SEQUENCE [LARGE SCALE GENOMIC DNA]</scope>
    <source>
        <strain evidence="6 7">San01</strain>
    </source>
</reference>
<dbReference type="AlphaFoldDB" id="A0A3S2Z3T9"/>
<name>A0A3S2Z3T9_9ACTN</name>
<organism evidence="6 7">
    <name type="scientific">Streptomyces antnestii</name>
    <dbReference type="NCBI Taxonomy" id="2494256"/>
    <lineage>
        <taxon>Bacteria</taxon>
        <taxon>Bacillati</taxon>
        <taxon>Actinomycetota</taxon>
        <taxon>Actinomycetes</taxon>
        <taxon>Kitasatosporales</taxon>
        <taxon>Streptomycetaceae</taxon>
        <taxon>Streptomyces</taxon>
    </lineage>
</organism>
<dbReference type="OrthoDB" id="15077at2"/>
<dbReference type="GO" id="GO:0008124">
    <property type="term" value="F:4-alpha-hydroxytetrahydrobiopterin dehydratase activity"/>
    <property type="evidence" value="ECO:0007669"/>
    <property type="project" value="UniProtKB-EC"/>
</dbReference>
<dbReference type="GO" id="GO:0006729">
    <property type="term" value="P:tetrahydrobiopterin biosynthetic process"/>
    <property type="evidence" value="ECO:0007669"/>
    <property type="project" value="InterPro"/>
</dbReference>
<dbReference type="EC" id="4.2.1.96" evidence="3"/>
<comment type="caution">
    <text evidence="6">The sequence shown here is derived from an EMBL/GenBank/DDBJ whole genome shotgun (WGS) entry which is preliminary data.</text>
</comment>
<dbReference type="Pfam" id="PF01329">
    <property type="entry name" value="Pterin_4a"/>
    <property type="match status" value="1"/>
</dbReference>
<protein>
    <recommendedName>
        <fullName evidence="4">Putative pterin-4-alpha-carbinolamine dehydratase</fullName>
        <ecNumber evidence="3">4.2.1.96</ecNumber>
    </recommendedName>
</protein>
<comment type="catalytic activity">
    <reaction evidence="1">
        <text>(4aS,6R)-4a-hydroxy-L-erythro-5,6,7,8-tetrahydrobiopterin = (6R)-L-erythro-6,7-dihydrobiopterin + H2O</text>
        <dbReference type="Rhea" id="RHEA:11920"/>
        <dbReference type="ChEBI" id="CHEBI:15377"/>
        <dbReference type="ChEBI" id="CHEBI:15642"/>
        <dbReference type="ChEBI" id="CHEBI:43120"/>
        <dbReference type="EC" id="4.2.1.96"/>
    </reaction>
</comment>
<evidence type="ECO:0000313" key="6">
    <source>
        <dbReference type="EMBL" id="RVU27990.1"/>
    </source>
</evidence>
<evidence type="ECO:0000256" key="2">
    <source>
        <dbReference type="ARBA" id="ARBA00006472"/>
    </source>
</evidence>
<dbReference type="SUPFAM" id="SSF55248">
    <property type="entry name" value="PCD-like"/>
    <property type="match status" value="1"/>
</dbReference>
<gene>
    <name evidence="6" type="ORF">EOT10_06925</name>
</gene>
<comment type="similarity">
    <text evidence="2">Belongs to the pterin-4-alpha-carbinolamine dehydratase family.</text>
</comment>